<reference evidence="2 3" key="1">
    <citation type="submission" date="2012-08" db="EMBL/GenBank/DDBJ databases">
        <authorList>
            <person name="Harkins D.M."/>
            <person name="Durkin A.S."/>
            <person name="Selengut J.D."/>
            <person name="Sanka R."/>
            <person name="DePew J."/>
            <person name="Purushe J."/>
            <person name="Matthias M.A."/>
            <person name="Vinetz J.M."/>
            <person name="Sutton G.G."/>
            <person name="Nelson W.C."/>
            <person name="Fouts D.E."/>
        </authorList>
    </citation>
    <scope>NUCLEOTIDE SEQUENCE [LARGE SCALE GENOMIC DNA]</scope>
    <source>
        <strain evidence="2 3">MMD4847</strain>
    </source>
</reference>
<dbReference type="GO" id="GO:0016740">
    <property type="term" value="F:transferase activity"/>
    <property type="evidence" value="ECO:0007669"/>
    <property type="project" value="UniProtKB-KW"/>
</dbReference>
<comment type="caution">
    <text evidence="2">The sequence shown here is derived from an EMBL/GenBank/DDBJ whole genome shotgun (WGS) entry which is preliminary data.</text>
</comment>
<protein>
    <submittedName>
        <fullName evidence="2">Polysaccharide pyruvyl transferase domain protein</fullName>
    </submittedName>
</protein>
<evidence type="ECO:0000313" key="3">
    <source>
        <dbReference type="Proteomes" id="UP000018720"/>
    </source>
</evidence>
<dbReference type="EMBL" id="AHOM02000010">
    <property type="protein sequence ID" value="EJZ40477.1"/>
    <property type="molecule type" value="Genomic_DNA"/>
</dbReference>
<evidence type="ECO:0000313" key="2">
    <source>
        <dbReference type="EMBL" id="EJZ40477.1"/>
    </source>
</evidence>
<proteinExistence type="predicted"/>
<dbReference type="Proteomes" id="UP000018720">
    <property type="component" value="Unassembled WGS sequence"/>
</dbReference>
<keyword evidence="2" id="KW-0808">Transferase</keyword>
<dbReference type="Pfam" id="PF04230">
    <property type="entry name" value="PS_pyruv_trans"/>
    <property type="match status" value="1"/>
</dbReference>
<sequence length="287" mass="33417">MNPWLWPLLFGQEDESDGLDLVGIGSILFNNNKIFSKDRTKIVFGSGVRPMQDSFKPSENWRILFLRGPLSSSYLNNNYPHISDAAYCIRHTQFFKGTIDQKKKYEISFMPHYQSLDFIDWERICRELKIHFISSKCELGVEYTLREIAASKFLVTEAMHGAILADAFRVPWHRFILSTPYTEGPLISEFKWNDWLLSINKADSRFTGIKLYEKYLLGKMINRITANRINIEFFAKNSVQQKILRALSQVEGFALSDSEVINKLDTLLEKEIEKVKEFQKSSYKDKA</sequence>
<organism evidence="2 3">
    <name type="scientific">Leptospira licerasiae str. MMD4847</name>
    <dbReference type="NCBI Taxonomy" id="1049971"/>
    <lineage>
        <taxon>Bacteria</taxon>
        <taxon>Pseudomonadati</taxon>
        <taxon>Spirochaetota</taxon>
        <taxon>Spirochaetia</taxon>
        <taxon>Leptospirales</taxon>
        <taxon>Leptospiraceae</taxon>
        <taxon>Leptospira</taxon>
    </lineage>
</organism>
<name>A0ABP2R8B1_9LEPT</name>
<accession>A0ABP2R8B1</accession>
<keyword evidence="3" id="KW-1185">Reference proteome</keyword>
<gene>
    <name evidence="2" type="ORF">LEP1GSC178_1396</name>
</gene>
<feature type="domain" description="Polysaccharide pyruvyl transferase" evidence="1">
    <location>
        <begin position="88"/>
        <end position="173"/>
    </location>
</feature>
<dbReference type="InterPro" id="IPR007345">
    <property type="entry name" value="Polysacch_pyruvyl_Trfase"/>
</dbReference>
<evidence type="ECO:0000259" key="1">
    <source>
        <dbReference type="Pfam" id="PF04230"/>
    </source>
</evidence>